<reference evidence="1" key="1">
    <citation type="submission" date="2019-10" db="EMBL/GenBank/DDBJ databases">
        <title>Description of Paenibacillus glebae sp. nov.</title>
        <authorList>
            <person name="Carlier A."/>
            <person name="Qi S."/>
        </authorList>
    </citation>
    <scope>NUCLEOTIDE SEQUENCE</scope>
    <source>
        <strain evidence="1">LMG 31456</strain>
    </source>
</reference>
<dbReference type="Proteomes" id="UP000641588">
    <property type="component" value="Unassembled WGS sequence"/>
</dbReference>
<name>A0A972GX53_9BACL</name>
<organism evidence="1 2">
    <name type="scientific">Paenibacillus foliorum</name>
    <dbReference type="NCBI Taxonomy" id="2654974"/>
    <lineage>
        <taxon>Bacteria</taxon>
        <taxon>Bacillati</taxon>
        <taxon>Bacillota</taxon>
        <taxon>Bacilli</taxon>
        <taxon>Bacillales</taxon>
        <taxon>Paenibacillaceae</taxon>
        <taxon>Paenibacillus</taxon>
    </lineage>
</organism>
<evidence type="ECO:0008006" key="3">
    <source>
        <dbReference type="Google" id="ProtNLM"/>
    </source>
</evidence>
<evidence type="ECO:0000313" key="1">
    <source>
        <dbReference type="EMBL" id="NOU94485.1"/>
    </source>
</evidence>
<dbReference type="EMBL" id="WHOD01000056">
    <property type="protein sequence ID" value="NOU94485.1"/>
    <property type="molecule type" value="Genomic_DNA"/>
</dbReference>
<comment type="caution">
    <text evidence="1">The sequence shown here is derived from an EMBL/GenBank/DDBJ whole genome shotgun (WGS) entry which is preliminary data.</text>
</comment>
<gene>
    <name evidence="1" type="ORF">GC093_14850</name>
</gene>
<protein>
    <recommendedName>
        <fullName evidence="3">Thiazole-containing bacteriocin maturation protein</fullName>
    </recommendedName>
</protein>
<dbReference type="Gene3D" id="3.40.50.720">
    <property type="entry name" value="NAD(P)-binding Rossmann-like Domain"/>
    <property type="match status" value="1"/>
</dbReference>
<accession>A0A972GX53</accession>
<dbReference type="AlphaFoldDB" id="A0A972GX53"/>
<dbReference type="RefSeq" id="WP_171652700.1">
    <property type="nucleotide sequence ID" value="NZ_WHOD01000056.1"/>
</dbReference>
<evidence type="ECO:0000313" key="2">
    <source>
        <dbReference type="Proteomes" id="UP000641588"/>
    </source>
</evidence>
<sequence length="516" mass="57311">MSSQVEGVLVVGCGPILLSLVKAWYESGLSKLTVYVTNTQLTDMEELKKLLEHALPSDPGASLDIHAATGDEEVNWETEIRPFPFILYTSQPGDLEELRELQAACTAEMKPMLPVMGLRGMGMVGPLHRPDGDGWWESAWRRIHSSVFPADGEPQRFSATAAAVLSNLLVHEWGKAVTEEEETHCIDQCYILDPITLEGSWHSILPHPFITGHEQVRMVTDMELRLGIEQEPADSEETEEWFTWFNKLTSMVSGIFHVWEEGSLNQLPLAQCLVQPADPLSEGPAQLLPTIICSGLTHVEARRESGLAGIESYTARMTPLLVSELPSDQPEDIHIGAGGTFAEALGRGLRACLDQELGMRPLHNELVLTRMECTQIEDVRCQYYLQAISILEGEPVIAVGESLLGFPVVWVCSGGAWYGSVGLDLTLALRGSLQKALMKTECAPVSSVIWNDHKKLQSVIIPSNYPTWNAPWMLSAVQTLKQHHKRLEVVDMRCESFLREGPFEVLGIRLREEESL</sequence>
<proteinExistence type="predicted"/>
<keyword evidence="2" id="KW-1185">Reference proteome</keyword>